<keyword evidence="4 7" id="KW-0378">Hydrolase</keyword>
<evidence type="ECO:0000259" key="8">
    <source>
        <dbReference type="Pfam" id="PF01432"/>
    </source>
</evidence>
<organism evidence="9 10">
    <name type="scientific">Paeniglutamicibacter cryotolerans</name>
    <dbReference type="NCBI Taxonomy" id="670079"/>
    <lineage>
        <taxon>Bacteria</taxon>
        <taxon>Bacillati</taxon>
        <taxon>Actinomycetota</taxon>
        <taxon>Actinomycetes</taxon>
        <taxon>Micrococcales</taxon>
        <taxon>Micrococcaceae</taxon>
        <taxon>Paeniglutamicibacter</taxon>
    </lineage>
</organism>
<sequence length="669" mass="72541">MPNPLLERSPLPYELPDFPLIGPADYLQAATLGAREQLTELALLATDASPATFETTFVALERSGQLLRRTLMAYSNVLPSHGTAELLDIDARMQALSNAHHDAIHLDGDLYARLLQVDASALRGEDARLVEQTLRDFRQAGAELQPAAKEALRSLNASITELSSTYSRRLLAGLNDAAVHFDSAADLAGLDAAALENAAAAALAAGYEGGYLITMILPTAQPVLEQLELSATRRRIFEASLNRGTAGEHKTIDIGARMAELRADRAALLGYATHADYALAAQTAPSLAAVRERLAALVPAALANARTEADILSAATGSPIRPWDWAFRSAAVARDRYAVDRAALRPWFELDKVITDGVFAAATGLYGITFTERPDLPVMHPDVRTWEVANVDGSALGLFTGDYFARPTKAGGAWMNSIRDGASLLGELPVVTNNLNIPAPAPGAPALLSLDELTTVFHEFGHALHGLFSAATYPSLAGTNVPRDFVEYPSQVNEMWATWPELAHRYAVHHETGEALPEGILEKLDAASLWGEGFATTEYLGAAVLDLAWHSLTTGQRVEDPLSFERDALLEAGLDPELVPPRYRTGYFKHVFDGGYAAGYYSYIWSEVLDADTVEWFKENGGLSRSAGEVFRNELLARGNTRDPLESYRAFRGRDARIEPLLERRGLKG</sequence>
<gene>
    <name evidence="9" type="ORF">E9229_003357</name>
</gene>
<protein>
    <submittedName>
        <fullName evidence="9">Peptidyl-dipeptidase Dcp</fullName>
        <ecNumber evidence="9">3.4.15.5</ecNumber>
    </submittedName>
</protein>
<name>A0A839QMV9_9MICC</name>
<dbReference type="RefSeq" id="WP_183512661.1">
    <property type="nucleotide sequence ID" value="NZ_BAABGK010000101.1"/>
</dbReference>
<dbReference type="AlphaFoldDB" id="A0A839QMV9"/>
<dbReference type="InterPro" id="IPR024077">
    <property type="entry name" value="Neurolysin/TOP_dom2"/>
</dbReference>
<evidence type="ECO:0000256" key="1">
    <source>
        <dbReference type="ARBA" id="ARBA00006040"/>
    </source>
</evidence>
<keyword evidence="10" id="KW-1185">Reference proteome</keyword>
<comment type="caution">
    <text evidence="9">The sequence shown here is derived from an EMBL/GenBank/DDBJ whole genome shotgun (WGS) entry which is preliminary data.</text>
</comment>
<dbReference type="PANTHER" id="PTHR43660:SF1">
    <property type="entry name" value="DIPEPTIDYL CARBOXYPEPTIDASE"/>
    <property type="match status" value="1"/>
</dbReference>
<dbReference type="InterPro" id="IPR024079">
    <property type="entry name" value="MetalloPept_cat_dom_sf"/>
</dbReference>
<dbReference type="GO" id="GO:0005829">
    <property type="term" value="C:cytosol"/>
    <property type="evidence" value="ECO:0007669"/>
    <property type="project" value="TreeGrafter"/>
</dbReference>
<accession>A0A839QMV9</accession>
<dbReference type="EC" id="3.4.15.5" evidence="9"/>
<evidence type="ECO:0000256" key="6">
    <source>
        <dbReference type="ARBA" id="ARBA00023049"/>
    </source>
</evidence>
<dbReference type="GO" id="GO:0004222">
    <property type="term" value="F:metalloendopeptidase activity"/>
    <property type="evidence" value="ECO:0007669"/>
    <property type="project" value="InterPro"/>
</dbReference>
<keyword evidence="3 7" id="KW-0479">Metal-binding</keyword>
<dbReference type="FunFam" id="3.40.390.10:FF:000009">
    <property type="entry name" value="Oligopeptidase A"/>
    <property type="match status" value="1"/>
</dbReference>
<dbReference type="PANTHER" id="PTHR43660">
    <property type="entry name" value="DIPEPTIDYL CARBOXYPEPTIDASE"/>
    <property type="match status" value="1"/>
</dbReference>
<dbReference type="InterPro" id="IPR045090">
    <property type="entry name" value="Pept_M3A_M3B"/>
</dbReference>
<evidence type="ECO:0000256" key="5">
    <source>
        <dbReference type="ARBA" id="ARBA00022833"/>
    </source>
</evidence>
<evidence type="ECO:0000313" key="9">
    <source>
        <dbReference type="EMBL" id="MBB2997110.1"/>
    </source>
</evidence>
<dbReference type="Gene3D" id="1.10.1370.10">
    <property type="entry name" value="Neurolysin, domain 3"/>
    <property type="match status" value="1"/>
</dbReference>
<evidence type="ECO:0000256" key="3">
    <source>
        <dbReference type="ARBA" id="ARBA00022723"/>
    </source>
</evidence>
<dbReference type="EMBL" id="JACHVS010000002">
    <property type="protein sequence ID" value="MBB2997110.1"/>
    <property type="molecule type" value="Genomic_DNA"/>
</dbReference>
<dbReference type="SUPFAM" id="SSF55486">
    <property type="entry name" value="Metalloproteases ('zincins'), catalytic domain"/>
    <property type="match status" value="1"/>
</dbReference>
<keyword evidence="5 7" id="KW-0862">Zinc</keyword>
<evidence type="ECO:0000313" key="10">
    <source>
        <dbReference type="Proteomes" id="UP000523000"/>
    </source>
</evidence>
<dbReference type="CDD" id="cd06456">
    <property type="entry name" value="M3A_DCP"/>
    <property type="match status" value="1"/>
</dbReference>
<feature type="domain" description="Peptidase M3A/M3B catalytic" evidence="8">
    <location>
        <begin position="227"/>
        <end position="666"/>
    </location>
</feature>
<dbReference type="Proteomes" id="UP000523000">
    <property type="component" value="Unassembled WGS sequence"/>
</dbReference>
<dbReference type="Gene3D" id="3.40.390.10">
    <property type="entry name" value="Collagenase (Catalytic Domain)"/>
    <property type="match status" value="1"/>
</dbReference>
<dbReference type="GO" id="GO:0004180">
    <property type="term" value="F:carboxypeptidase activity"/>
    <property type="evidence" value="ECO:0007669"/>
    <property type="project" value="UniProtKB-KW"/>
</dbReference>
<comment type="cofactor">
    <cofactor evidence="7">
        <name>Zn(2+)</name>
        <dbReference type="ChEBI" id="CHEBI:29105"/>
    </cofactor>
    <text evidence="7">Binds 1 zinc ion.</text>
</comment>
<keyword evidence="2 7" id="KW-0645">Protease</keyword>
<proteinExistence type="inferred from homology"/>
<dbReference type="GO" id="GO:0046872">
    <property type="term" value="F:metal ion binding"/>
    <property type="evidence" value="ECO:0007669"/>
    <property type="project" value="UniProtKB-UniRule"/>
</dbReference>
<dbReference type="InterPro" id="IPR034005">
    <property type="entry name" value="M3A_DCP"/>
</dbReference>
<reference evidence="9 10" key="1">
    <citation type="submission" date="2020-08" db="EMBL/GenBank/DDBJ databases">
        <title>Sequencing the genomes of 1000 actinobacteria strains.</title>
        <authorList>
            <person name="Klenk H.-P."/>
        </authorList>
    </citation>
    <scope>NUCLEOTIDE SEQUENCE [LARGE SCALE GENOMIC DNA]</scope>
    <source>
        <strain evidence="9 10">DSM 22826</strain>
    </source>
</reference>
<evidence type="ECO:0000256" key="2">
    <source>
        <dbReference type="ARBA" id="ARBA00022670"/>
    </source>
</evidence>
<dbReference type="InterPro" id="IPR001567">
    <property type="entry name" value="Pept_M3A_M3B_dom"/>
</dbReference>
<dbReference type="GO" id="GO:0008241">
    <property type="term" value="F:peptidyl-dipeptidase activity"/>
    <property type="evidence" value="ECO:0007669"/>
    <property type="project" value="UniProtKB-EC"/>
</dbReference>
<keyword evidence="9" id="KW-0121">Carboxypeptidase</keyword>
<evidence type="ECO:0000256" key="4">
    <source>
        <dbReference type="ARBA" id="ARBA00022801"/>
    </source>
</evidence>
<dbReference type="Pfam" id="PF01432">
    <property type="entry name" value="Peptidase_M3"/>
    <property type="match status" value="1"/>
</dbReference>
<dbReference type="GO" id="GO:0006508">
    <property type="term" value="P:proteolysis"/>
    <property type="evidence" value="ECO:0007669"/>
    <property type="project" value="UniProtKB-KW"/>
</dbReference>
<evidence type="ECO:0000256" key="7">
    <source>
        <dbReference type="RuleBase" id="RU003435"/>
    </source>
</evidence>
<comment type="similarity">
    <text evidence="1 7">Belongs to the peptidase M3 family.</text>
</comment>
<keyword evidence="6 7" id="KW-0482">Metalloprotease</keyword>